<dbReference type="EMBL" id="JAGGKV010000004">
    <property type="protein sequence ID" value="MBP1963030.1"/>
    <property type="molecule type" value="Genomic_DNA"/>
</dbReference>
<evidence type="ECO:0000313" key="1">
    <source>
        <dbReference type="EMBL" id="MBP1963030.1"/>
    </source>
</evidence>
<comment type="caution">
    <text evidence="1">The sequence shown here is derived from an EMBL/GenBank/DDBJ whole genome shotgun (WGS) entry which is preliminary data.</text>
</comment>
<keyword evidence="2" id="KW-1185">Reference proteome</keyword>
<protein>
    <submittedName>
        <fullName evidence="1">Uncharacterized protein</fullName>
    </submittedName>
</protein>
<organism evidence="1 2">
    <name type="scientific">Paenibacillus aceris</name>
    <dbReference type="NCBI Taxonomy" id="869555"/>
    <lineage>
        <taxon>Bacteria</taxon>
        <taxon>Bacillati</taxon>
        <taxon>Bacillota</taxon>
        <taxon>Bacilli</taxon>
        <taxon>Bacillales</taxon>
        <taxon>Paenibacillaceae</taxon>
        <taxon>Paenibacillus</taxon>
    </lineage>
</organism>
<name>A0ABS4HWW0_9BACL</name>
<gene>
    <name evidence="1" type="ORF">J2Z65_002246</name>
</gene>
<accession>A0ABS4HWW0</accession>
<evidence type="ECO:0000313" key="2">
    <source>
        <dbReference type="Proteomes" id="UP001519344"/>
    </source>
</evidence>
<sequence>MRAVMKDAGQKPNFLWITLEDMSPSVGCYGDPNSI</sequence>
<dbReference type="Proteomes" id="UP001519344">
    <property type="component" value="Unassembled WGS sequence"/>
</dbReference>
<proteinExistence type="predicted"/>
<reference evidence="1 2" key="1">
    <citation type="submission" date="2021-03" db="EMBL/GenBank/DDBJ databases">
        <title>Genomic Encyclopedia of Type Strains, Phase IV (KMG-IV): sequencing the most valuable type-strain genomes for metagenomic binning, comparative biology and taxonomic classification.</title>
        <authorList>
            <person name="Goeker M."/>
        </authorList>
    </citation>
    <scope>NUCLEOTIDE SEQUENCE [LARGE SCALE GENOMIC DNA]</scope>
    <source>
        <strain evidence="1 2">DSM 24950</strain>
    </source>
</reference>